<dbReference type="Pfam" id="PF06477">
    <property type="entry name" value="DUF1091"/>
    <property type="match status" value="1"/>
</dbReference>
<proteinExistence type="predicted"/>
<dbReference type="InterPro" id="IPR010512">
    <property type="entry name" value="DUF1091"/>
</dbReference>
<dbReference type="InParanoid" id="A0A6I8V2J1"/>
<protein>
    <submittedName>
        <fullName evidence="3">Uncharacterized protein</fullName>
    </submittedName>
</protein>
<organism evidence="2 3">
    <name type="scientific">Drosophila pseudoobscura pseudoobscura</name>
    <name type="common">Fruit fly</name>
    <dbReference type="NCBI Taxonomy" id="46245"/>
    <lineage>
        <taxon>Eukaryota</taxon>
        <taxon>Metazoa</taxon>
        <taxon>Ecdysozoa</taxon>
        <taxon>Arthropoda</taxon>
        <taxon>Hexapoda</taxon>
        <taxon>Insecta</taxon>
        <taxon>Pterygota</taxon>
        <taxon>Neoptera</taxon>
        <taxon>Endopterygota</taxon>
        <taxon>Diptera</taxon>
        <taxon>Brachycera</taxon>
        <taxon>Muscomorpha</taxon>
        <taxon>Ephydroidea</taxon>
        <taxon>Drosophilidae</taxon>
        <taxon>Drosophila</taxon>
        <taxon>Sophophora</taxon>
    </lineage>
</organism>
<evidence type="ECO:0000313" key="2">
    <source>
        <dbReference type="Proteomes" id="UP000001819"/>
    </source>
</evidence>
<gene>
    <name evidence="3" type="primary">LOC6900291</name>
</gene>
<dbReference type="Gene3D" id="2.60.40.770">
    <property type="match status" value="1"/>
</dbReference>
<name>A0A6I8V2J1_DROPS</name>
<dbReference type="RefSeq" id="XP_002135613.2">
    <property type="nucleotide sequence ID" value="XM_002135577.3"/>
</dbReference>
<feature type="chain" id="PRO_5026201850" evidence="1">
    <location>
        <begin position="19"/>
        <end position="177"/>
    </location>
</feature>
<dbReference type="PANTHER" id="PTHR20898">
    <property type="entry name" value="DAEDALUS ON 3-RELATED-RELATED"/>
    <property type="match status" value="1"/>
</dbReference>
<evidence type="ECO:0000256" key="1">
    <source>
        <dbReference type="SAM" id="SignalP"/>
    </source>
</evidence>
<reference evidence="3" key="1">
    <citation type="submission" date="2025-08" db="UniProtKB">
        <authorList>
            <consortium name="RefSeq"/>
        </authorList>
    </citation>
    <scope>IDENTIFICATION</scope>
    <source>
        <strain evidence="3">MV-25-SWS-2005</strain>
        <tissue evidence="3">Whole body</tissue>
    </source>
</reference>
<dbReference type="PANTHER" id="PTHR20898:SF0">
    <property type="entry name" value="DAEDALUS ON 3-RELATED"/>
    <property type="match status" value="1"/>
</dbReference>
<keyword evidence="1" id="KW-0732">Signal</keyword>
<keyword evidence="2" id="KW-1185">Reference proteome</keyword>
<dbReference type="Proteomes" id="UP000001819">
    <property type="component" value="Chromosome X"/>
</dbReference>
<accession>A0A6I8V2J1</accession>
<feature type="signal peptide" evidence="1">
    <location>
        <begin position="1"/>
        <end position="18"/>
    </location>
</feature>
<evidence type="ECO:0000313" key="3">
    <source>
        <dbReference type="RefSeq" id="XP_002135613.2"/>
    </source>
</evidence>
<dbReference type="KEGG" id="dpo:6900291"/>
<dbReference type="AlphaFoldDB" id="A0A6I8V2J1"/>
<sequence length="177" mass="20502">MLFARLAIGFFILELGHARNNYEIVLNSLKCRAVKESAVNEMACVLHRKRTPIIAARLNLSETFQNFEIQSTFDLFKKDNTRMNVASLKMDGCKYLGAMYENNILGKLFRRFKTFTNLPSGCPMLKGKLYEIRNYTFRSDEFPPSAPQAKWQVRTRLLKRAEVYADILLEGELVYNT</sequence>